<evidence type="ECO:0000313" key="3">
    <source>
        <dbReference type="Proteomes" id="UP000799423"/>
    </source>
</evidence>
<keyword evidence="1" id="KW-0812">Transmembrane</keyword>
<organism evidence="2 3">
    <name type="scientific">Plenodomus tracheiphilus IPT5</name>
    <dbReference type="NCBI Taxonomy" id="1408161"/>
    <lineage>
        <taxon>Eukaryota</taxon>
        <taxon>Fungi</taxon>
        <taxon>Dikarya</taxon>
        <taxon>Ascomycota</taxon>
        <taxon>Pezizomycotina</taxon>
        <taxon>Dothideomycetes</taxon>
        <taxon>Pleosporomycetidae</taxon>
        <taxon>Pleosporales</taxon>
        <taxon>Pleosporineae</taxon>
        <taxon>Leptosphaeriaceae</taxon>
        <taxon>Plenodomus</taxon>
    </lineage>
</organism>
<dbReference type="OrthoDB" id="4664297at2759"/>
<gene>
    <name evidence="2" type="ORF">T440DRAFT_467536</name>
</gene>
<evidence type="ECO:0000256" key="1">
    <source>
        <dbReference type="SAM" id="Phobius"/>
    </source>
</evidence>
<reference evidence="2" key="1">
    <citation type="submission" date="2020-01" db="EMBL/GenBank/DDBJ databases">
        <authorList>
            <consortium name="DOE Joint Genome Institute"/>
            <person name="Haridas S."/>
            <person name="Albert R."/>
            <person name="Binder M."/>
            <person name="Bloem J."/>
            <person name="Labutti K."/>
            <person name="Salamov A."/>
            <person name="Andreopoulos B."/>
            <person name="Baker S.E."/>
            <person name="Barry K."/>
            <person name="Bills G."/>
            <person name="Bluhm B.H."/>
            <person name="Cannon C."/>
            <person name="Castanera R."/>
            <person name="Culley D.E."/>
            <person name="Daum C."/>
            <person name="Ezra D."/>
            <person name="Gonzalez J.B."/>
            <person name="Henrissat B."/>
            <person name="Kuo A."/>
            <person name="Liang C."/>
            <person name="Lipzen A."/>
            <person name="Lutzoni F."/>
            <person name="Magnuson J."/>
            <person name="Mondo S."/>
            <person name="Nolan M."/>
            <person name="Ohm R."/>
            <person name="Pangilinan J."/>
            <person name="Park H.-J."/>
            <person name="Ramirez L."/>
            <person name="Alfaro M."/>
            <person name="Sun H."/>
            <person name="Tritt A."/>
            <person name="Yoshinaga Y."/>
            <person name="Zwiers L.-H."/>
            <person name="Turgeon B.G."/>
            <person name="Goodwin S.B."/>
            <person name="Spatafora J.W."/>
            <person name="Crous P.W."/>
            <person name="Grigoriev I.V."/>
        </authorList>
    </citation>
    <scope>NUCLEOTIDE SEQUENCE</scope>
    <source>
        <strain evidence="2">IPT5</strain>
    </source>
</reference>
<feature type="transmembrane region" description="Helical" evidence="1">
    <location>
        <begin position="9"/>
        <end position="26"/>
    </location>
</feature>
<keyword evidence="1" id="KW-0472">Membrane</keyword>
<name>A0A6A7B8S5_9PLEO</name>
<dbReference type="AlphaFoldDB" id="A0A6A7B8S5"/>
<proteinExistence type="predicted"/>
<dbReference type="Gene3D" id="2.60.40.2970">
    <property type="match status" value="1"/>
</dbReference>
<accession>A0A6A7B8S5</accession>
<keyword evidence="3" id="KW-1185">Reference proteome</keyword>
<dbReference type="Proteomes" id="UP000799423">
    <property type="component" value="Unassembled WGS sequence"/>
</dbReference>
<keyword evidence="1" id="KW-1133">Transmembrane helix</keyword>
<evidence type="ECO:0000313" key="2">
    <source>
        <dbReference type="EMBL" id="KAF2851754.1"/>
    </source>
</evidence>
<sequence length="196" mass="21868">MGSFWNKRNAIISGIAITFLGTYYIYQSPTPLNFSMSKTSSEVPGLEFRLAQISRSPPTILVTLKNTSPDTPYTLLKWGTPLDSAALNTGVFSIVGEEDGEEVKQFVLQINRKMPPAQEEVVTLAPGTEEEVEVVFDKPWMPENKPAKYKVKAVGDFKGVWDKYGSDVTEENLYAYIESPFSGKKFATNEVVMEVH</sequence>
<dbReference type="EMBL" id="MU006301">
    <property type="protein sequence ID" value="KAF2851754.1"/>
    <property type="molecule type" value="Genomic_DNA"/>
</dbReference>
<protein>
    <submittedName>
        <fullName evidence="2">Uncharacterized protein</fullName>
    </submittedName>
</protein>